<gene>
    <name evidence="10" type="ORF">Aconfl_41980</name>
</gene>
<evidence type="ECO:0000256" key="5">
    <source>
        <dbReference type="ARBA" id="ARBA00022989"/>
    </source>
</evidence>
<feature type="domain" description="ABC transporter" evidence="8">
    <location>
        <begin position="367"/>
        <end position="600"/>
    </location>
</feature>
<dbReference type="InterPro" id="IPR036640">
    <property type="entry name" value="ABC1_TM_sf"/>
</dbReference>
<evidence type="ECO:0000256" key="4">
    <source>
        <dbReference type="ARBA" id="ARBA00022840"/>
    </source>
</evidence>
<dbReference type="Pfam" id="PF00005">
    <property type="entry name" value="ABC_tran"/>
    <property type="match status" value="1"/>
</dbReference>
<dbReference type="Pfam" id="PF00664">
    <property type="entry name" value="ABC_membrane"/>
    <property type="match status" value="1"/>
</dbReference>
<dbReference type="InterPro" id="IPR011527">
    <property type="entry name" value="ABC1_TM_dom"/>
</dbReference>
<name>A0ABQ6PWJ2_9BACT</name>
<dbReference type="InterPro" id="IPR039421">
    <property type="entry name" value="Type_1_exporter"/>
</dbReference>
<comment type="caution">
    <text evidence="10">The sequence shown here is derived from an EMBL/GenBank/DDBJ whole genome shotgun (WGS) entry which is preliminary data.</text>
</comment>
<evidence type="ECO:0000256" key="2">
    <source>
        <dbReference type="ARBA" id="ARBA00022692"/>
    </source>
</evidence>
<dbReference type="EMBL" id="BTPD01000020">
    <property type="protein sequence ID" value="GMQ31553.1"/>
    <property type="molecule type" value="Genomic_DNA"/>
</dbReference>
<feature type="transmembrane region" description="Helical" evidence="7">
    <location>
        <begin position="21"/>
        <end position="47"/>
    </location>
</feature>
<dbReference type="Proteomes" id="UP001338309">
    <property type="component" value="Unassembled WGS sequence"/>
</dbReference>
<keyword evidence="11" id="KW-1185">Reference proteome</keyword>
<dbReference type="PROSITE" id="PS50929">
    <property type="entry name" value="ABC_TM1F"/>
    <property type="match status" value="1"/>
</dbReference>
<evidence type="ECO:0000313" key="11">
    <source>
        <dbReference type="Proteomes" id="UP001338309"/>
    </source>
</evidence>
<evidence type="ECO:0000259" key="8">
    <source>
        <dbReference type="PROSITE" id="PS50893"/>
    </source>
</evidence>
<evidence type="ECO:0000259" key="9">
    <source>
        <dbReference type="PROSITE" id="PS50929"/>
    </source>
</evidence>
<protein>
    <submittedName>
        <fullName evidence="10">ABC transporter ATP-binding protein</fullName>
    </submittedName>
</protein>
<evidence type="ECO:0000256" key="7">
    <source>
        <dbReference type="SAM" id="Phobius"/>
    </source>
</evidence>
<dbReference type="PROSITE" id="PS00211">
    <property type="entry name" value="ABC_TRANSPORTER_1"/>
    <property type="match status" value="1"/>
</dbReference>
<organism evidence="10 11">
    <name type="scientific">Algoriphagus confluentis</name>
    <dbReference type="NCBI Taxonomy" id="1697556"/>
    <lineage>
        <taxon>Bacteria</taxon>
        <taxon>Pseudomonadati</taxon>
        <taxon>Bacteroidota</taxon>
        <taxon>Cytophagia</taxon>
        <taxon>Cytophagales</taxon>
        <taxon>Cyclobacteriaceae</taxon>
        <taxon>Algoriphagus</taxon>
    </lineage>
</organism>
<feature type="transmembrane region" description="Helical" evidence="7">
    <location>
        <begin position="84"/>
        <end position="102"/>
    </location>
</feature>
<feature type="domain" description="ABC transmembrane type-1" evidence="9">
    <location>
        <begin position="22"/>
        <end position="333"/>
    </location>
</feature>
<reference evidence="10 11" key="1">
    <citation type="submission" date="2023-08" db="EMBL/GenBank/DDBJ databases">
        <title>Draft genome sequence of Algoriphagus confluentis.</title>
        <authorList>
            <person name="Takatani N."/>
            <person name="Hosokawa M."/>
            <person name="Sawabe T."/>
        </authorList>
    </citation>
    <scope>NUCLEOTIDE SEQUENCE [LARGE SCALE GENOMIC DNA]</scope>
    <source>
        <strain evidence="10 11">NBRC 111222</strain>
    </source>
</reference>
<dbReference type="PANTHER" id="PTHR43394">
    <property type="entry name" value="ATP-DEPENDENT PERMEASE MDL1, MITOCHONDRIAL"/>
    <property type="match status" value="1"/>
</dbReference>
<proteinExistence type="predicted"/>
<dbReference type="InterPro" id="IPR003439">
    <property type="entry name" value="ABC_transporter-like_ATP-bd"/>
</dbReference>
<keyword evidence="3" id="KW-0547">Nucleotide-binding</keyword>
<dbReference type="SUPFAM" id="SSF52540">
    <property type="entry name" value="P-loop containing nucleoside triphosphate hydrolases"/>
    <property type="match status" value="1"/>
</dbReference>
<dbReference type="RefSeq" id="WP_338226318.1">
    <property type="nucleotide sequence ID" value="NZ_BTPD01000020.1"/>
</dbReference>
<accession>A0ABQ6PWJ2</accession>
<keyword evidence="6 7" id="KW-0472">Membrane</keyword>
<dbReference type="InterPro" id="IPR027417">
    <property type="entry name" value="P-loop_NTPase"/>
</dbReference>
<keyword evidence="4 10" id="KW-0067">ATP-binding</keyword>
<dbReference type="Gene3D" id="1.20.1560.10">
    <property type="entry name" value="ABC transporter type 1, transmembrane domain"/>
    <property type="match status" value="1"/>
</dbReference>
<dbReference type="Gene3D" id="3.40.50.300">
    <property type="entry name" value="P-loop containing nucleotide triphosphate hydrolases"/>
    <property type="match status" value="1"/>
</dbReference>
<dbReference type="CDD" id="cd03251">
    <property type="entry name" value="ABCC_MsbA"/>
    <property type="match status" value="1"/>
</dbReference>
<comment type="subcellular location">
    <subcellularLocation>
        <location evidence="1">Cell membrane</location>
        <topology evidence="1">Multi-pass membrane protein</topology>
    </subcellularLocation>
</comment>
<evidence type="ECO:0000256" key="3">
    <source>
        <dbReference type="ARBA" id="ARBA00022741"/>
    </source>
</evidence>
<dbReference type="InterPro" id="IPR017871">
    <property type="entry name" value="ABC_transporter-like_CS"/>
</dbReference>
<dbReference type="InterPro" id="IPR003593">
    <property type="entry name" value="AAA+_ATPase"/>
</dbReference>
<sequence length="606" mass="68069">MSTYFRLLGFAQPISHYAIPYLLLMVLATLFGTLNLALLAPLLTALFSEPGVEELSEPSTWTDLMGWFEYLTLWVQKELGPNTALQWICVAILCSVFFSNLFKYGSFRVMENFRIHTLLNLRRSIFNRVLDKDLAYFNEQRKGQIISKIASDVQVVQYSVTSTLQVVIKEPIQLIFYLLVLFSISVKLTLFSTLVIPISAWIISKIVQKLRSQAKEAQERFGMMISYLDESLTGIRIIKAFNASERIKEKFHHENIQYSNLGRKMAYRQQLASPVSEFLGVAMVSILVLYGGNLVMSGQDTLSASGFITYIAIFSQVMRPAKALSEAFSQLHTGLAAGERVLEILDEKDPFQESKESISILNFREGIKFNQVSFAYEKKRVLRDISLYIPKGKTIALVGPSGGGKSTLMDMIPRFIRPTLGNITLDGIDLNSINAHSLRSMIGMVNQETILFHDSIRNNIAFGKPDATQEEIEKAAQIANAHEFILNTSGGYETVIGDRGAKLSGGQKQRICIARAILQNPPILLLDEATSALDTESEHLVQDALQQLMKNRTTLVIAHRLSTIQKADQILVIENGEIKEEGTHFELLFKEGIYSRLIDKQSFEQA</sequence>
<keyword evidence="5 7" id="KW-1133">Transmembrane helix</keyword>
<dbReference type="PANTHER" id="PTHR43394:SF1">
    <property type="entry name" value="ATP-BINDING CASSETTE SUB-FAMILY B MEMBER 10, MITOCHONDRIAL"/>
    <property type="match status" value="1"/>
</dbReference>
<evidence type="ECO:0000256" key="1">
    <source>
        <dbReference type="ARBA" id="ARBA00004651"/>
    </source>
</evidence>
<evidence type="ECO:0000256" key="6">
    <source>
        <dbReference type="ARBA" id="ARBA00023136"/>
    </source>
</evidence>
<keyword evidence="2 7" id="KW-0812">Transmembrane</keyword>
<dbReference type="PROSITE" id="PS50893">
    <property type="entry name" value="ABC_TRANSPORTER_2"/>
    <property type="match status" value="1"/>
</dbReference>
<dbReference type="GO" id="GO:0005524">
    <property type="term" value="F:ATP binding"/>
    <property type="evidence" value="ECO:0007669"/>
    <property type="project" value="UniProtKB-KW"/>
</dbReference>
<evidence type="ECO:0000313" key="10">
    <source>
        <dbReference type="EMBL" id="GMQ31553.1"/>
    </source>
</evidence>
<dbReference type="CDD" id="cd18552">
    <property type="entry name" value="ABC_6TM_MsbA_like"/>
    <property type="match status" value="1"/>
</dbReference>
<dbReference type="SMART" id="SM00382">
    <property type="entry name" value="AAA"/>
    <property type="match status" value="1"/>
</dbReference>
<dbReference type="SUPFAM" id="SSF90123">
    <property type="entry name" value="ABC transporter transmembrane region"/>
    <property type="match status" value="1"/>
</dbReference>
<feature type="transmembrane region" description="Helical" evidence="7">
    <location>
        <begin position="174"/>
        <end position="203"/>
    </location>
</feature>